<dbReference type="PROSITE" id="PS51755">
    <property type="entry name" value="OMPR_PHOB"/>
    <property type="match status" value="1"/>
</dbReference>
<dbReference type="InterPro" id="IPR001867">
    <property type="entry name" value="OmpR/PhoB-type_DNA-bd"/>
</dbReference>
<feature type="non-terminal residue" evidence="4">
    <location>
        <position position="1"/>
    </location>
</feature>
<dbReference type="EMBL" id="JAGQLH010000029">
    <property type="protein sequence ID" value="MCA9385599.1"/>
    <property type="molecule type" value="Genomic_DNA"/>
</dbReference>
<proteinExistence type="predicted"/>
<dbReference type="GO" id="GO:0006355">
    <property type="term" value="P:regulation of DNA-templated transcription"/>
    <property type="evidence" value="ECO:0007669"/>
    <property type="project" value="InterPro"/>
</dbReference>
<organism evidence="4 5">
    <name type="scientific">Candidatus Dojkabacteria bacterium</name>
    <dbReference type="NCBI Taxonomy" id="2099670"/>
    <lineage>
        <taxon>Bacteria</taxon>
        <taxon>Candidatus Dojkabacteria</taxon>
    </lineage>
</organism>
<dbReference type="GO" id="GO:0000160">
    <property type="term" value="P:phosphorelay signal transduction system"/>
    <property type="evidence" value="ECO:0007669"/>
    <property type="project" value="InterPro"/>
</dbReference>
<dbReference type="Pfam" id="PF00486">
    <property type="entry name" value="Trans_reg_C"/>
    <property type="match status" value="1"/>
</dbReference>
<comment type="caution">
    <text evidence="4">The sequence shown here is derived from an EMBL/GenBank/DDBJ whole genome shotgun (WGS) entry which is preliminary data.</text>
</comment>
<reference evidence="4" key="2">
    <citation type="journal article" date="2021" name="Microbiome">
        <title>Successional dynamics and alternative stable states in a saline activated sludge microbial community over 9 years.</title>
        <authorList>
            <person name="Wang Y."/>
            <person name="Ye J."/>
            <person name="Ju F."/>
            <person name="Liu L."/>
            <person name="Boyd J.A."/>
            <person name="Deng Y."/>
            <person name="Parks D.H."/>
            <person name="Jiang X."/>
            <person name="Yin X."/>
            <person name="Woodcroft B.J."/>
            <person name="Tyson G.W."/>
            <person name="Hugenholtz P."/>
            <person name="Polz M.F."/>
            <person name="Zhang T."/>
        </authorList>
    </citation>
    <scope>NUCLEOTIDE SEQUENCE</scope>
    <source>
        <strain evidence="4">HKST-UBA11</strain>
    </source>
</reference>
<evidence type="ECO:0000256" key="2">
    <source>
        <dbReference type="PROSITE-ProRule" id="PRU01091"/>
    </source>
</evidence>
<dbReference type="SUPFAM" id="SSF52540">
    <property type="entry name" value="P-loop containing nucleoside triphosphate hydrolases"/>
    <property type="match status" value="1"/>
</dbReference>
<evidence type="ECO:0000259" key="3">
    <source>
        <dbReference type="PROSITE" id="PS51755"/>
    </source>
</evidence>
<dbReference type="InterPro" id="IPR027417">
    <property type="entry name" value="P-loop_NTPase"/>
</dbReference>
<dbReference type="SUPFAM" id="SSF46894">
    <property type="entry name" value="C-terminal effector domain of the bipartite response regulators"/>
    <property type="match status" value="1"/>
</dbReference>
<evidence type="ECO:0000256" key="1">
    <source>
        <dbReference type="ARBA" id="ARBA00023125"/>
    </source>
</evidence>
<feature type="domain" description="OmpR/PhoB-type" evidence="3">
    <location>
        <begin position="265"/>
        <end position="373"/>
    </location>
</feature>
<dbReference type="CDD" id="cd00383">
    <property type="entry name" value="trans_reg_C"/>
    <property type="match status" value="1"/>
</dbReference>
<dbReference type="Proteomes" id="UP000754563">
    <property type="component" value="Unassembled WGS sequence"/>
</dbReference>
<sequence length="375" mass="43650">FLEHKSTKIHYLNYINLPNSEENYVLLEVMNAILKSFGYMPLQMDQIDDPYAAFSIFKAGVNMFKSQKMPNKQDEIFIVFDEFHRCKNYSNSFFFTLDKILSIQATIPEIIVTSALISDEYLNPYHTKAYEGMNKLFSHFFNFFIIPAYSEEELLKLALSKYGDRYSHELLLEIYAYTGGNPALFFALSDSIEAGVKMPSEQSIFENYEIEWKLHESWESIGEINQTAVLNSLLKKRYSISNRLQRQFLEDTKIILPHSNKIGIPVLEKYIQRTILPERQTHEDYIQIGVQTIDLHELTPSLDKLLRVLAAHKDRVVTRDDIASAIWGDKHLDKYSDYAIDKQISKLRKFLVEKGLSSKYIETKKGKGYILRTSI</sequence>
<accession>A0A955RK79</accession>
<dbReference type="InterPro" id="IPR036388">
    <property type="entry name" value="WH-like_DNA-bd_sf"/>
</dbReference>
<dbReference type="GO" id="GO:0003677">
    <property type="term" value="F:DNA binding"/>
    <property type="evidence" value="ECO:0007669"/>
    <property type="project" value="UniProtKB-UniRule"/>
</dbReference>
<feature type="DNA-binding region" description="OmpR/PhoB-type" evidence="2">
    <location>
        <begin position="265"/>
        <end position="373"/>
    </location>
</feature>
<evidence type="ECO:0000313" key="5">
    <source>
        <dbReference type="Proteomes" id="UP000754563"/>
    </source>
</evidence>
<dbReference type="InterPro" id="IPR016032">
    <property type="entry name" value="Sig_transdc_resp-reg_C-effctor"/>
</dbReference>
<dbReference type="AlphaFoldDB" id="A0A955RK79"/>
<dbReference type="Gene3D" id="1.10.10.10">
    <property type="entry name" value="Winged helix-like DNA-binding domain superfamily/Winged helix DNA-binding domain"/>
    <property type="match status" value="1"/>
</dbReference>
<dbReference type="SMART" id="SM00862">
    <property type="entry name" value="Trans_reg_C"/>
    <property type="match status" value="1"/>
</dbReference>
<protein>
    <submittedName>
        <fullName evidence="4">Helix-turn-helix domain-containing protein</fullName>
    </submittedName>
</protein>
<keyword evidence="1 2" id="KW-0238">DNA-binding</keyword>
<name>A0A955RK79_9BACT</name>
<evidence type="ECO:0000313" key="4">
    <source>
        <dbReference type="EMBL" id="MCA9385599.1"/>
    </source>
</evidence>
<gene>
    <name evidence="4" type="ORF">KC717_03040</name>
</gene>
<reference evidence="4" key="1">
    <citation type="submission" date="2020-04" db="EMBL/GenBank/DDBJ databases">
        <authorList>
            <person name="Zhang T."/>
        </authorList>
    </citation>
    <scope>NUCLEOTIDE SEQUENCE</scope>
    <source>
        <strain evidence="4">HKST-UBA11</strain>
    </source>
</reference>